<reference evidence="2 3" key="1">
    <citation type="submission" date="2016-09" db="EMBL/GenBank/DDBJ databases">
        <title>Extensive genetic diversity and differential bi-allelic expression allows diatom success in the polar Southern Ocean.</title>
        <authorList>
            <consortium name="DOE Joint Genome Institute"/>
            <person name="Mock T."/>
            <person name="Otillar R.P."/>
            <person name="Strauss J."/>
            <person name="Dupont C."/>
            <person name="Frickenhaus S."/>
            <person name="Maumus F."/>
            <person name="Mcmullan M."/>
            <person name="Sanges R."/>
            <person name="Schmutz J."/>
            <person name="Toseland A."/>
            <person name="Valas R."/>
            <person name="Veluchamy A."/>
            <person name="Ward B.J."/>
            <person name="Allen A."/>
            <person name="Barry K."/>
            <person name="Falciatore A."/>
            <person name="Ferrante M."/>
            <person name="Fortunato A.E."/>
            <person name="Gloeckner G."/>
            <person name="Gruber A."/>
            <person name="Hipkin R."/>
            <person name="Janech M."/>
            <person name="Kroth P."/>
            <person name="Leese F."/>
            <person name="Lindquist E."/>
            <person name="Lyon B.R."/>
            <person name="Martin J."/>
            <person name="Mayer C."/>
            <person name="Parker M."/>
            <person name="Quesneville H."/>
            <person name="Raymond J."/>
            <person name="Uhlig C."/>
            <person name="Valentin K.U."/>
            <person name="Worden A.Z."/>
            <person name="Armbrust E.V."/>
            <person name="Bowler C."/>
            <person name="Green B."/>
            <person name="Moulton V."/>
            <person name="Van Oosterhout C."/>
            <person name="Grigoriev I."/>
        </authorList>
    </citation>
    <scope>NUCLEOTIDE SEQUENCE [LARGE SCALE GENOMIC DNA]</scope>
    <source>
        <strain evidence="2 3">CCMP1102</strain>
    </source>
</reference>
<evidence type="ECO:0000313" key="3">
    <source>
        <dbReference type="Proteomes" id="UP000095751"/>
    </source>
</evidence>
<accession>A0A1E7FUS1</accession>
<organism evidence="2 3">
    <name type="scientific">Fragilariopsis cylindrus CCMP1102</name>
    <dbReference type="NCBI Taxonomy" id="635003"/>
    <lineage>
        <taxon>Eukaryota</taxon>
        <taxon>Sar</taxon>
        <taxon>Stramenopiles</taxon>
        <taxon>Ochrophyta</taxon>
        <taxon>Bacillariophyta</taxon>
        <taxon>Bacillariophyceae</taxon>
        <taxon>Bacillariophycidae</taxon>
        <taxon>Bacillariales</taxon>
        <taxon>Bacillariaceae</taxon>
        <taxon>Fragilariopsis</taxon>
    </lineage>
</organism>
<dbReference type="OrthoDB" id="2015857at2759"/>
<gene>
    <name evidence="2" type="ORF">FRACYDRAFT_178921</name>
</gene>
<feature type="transmembrane region" description="Helical" evidence="1">
    <location>
        <begin position="26"/>
        <end position="45"/>
    </location>
</feature>
<feature type="transmembrane region" description="Helical" evidence="1">
    <location>
        <begin position="104"/>
        <end position="125"/>
    </location>
</feature>
<dbReference type="PANTHER" id="PTHR37231:SF2">
    <property type="entry name" value="EXPRESSED PROTEIN"/>
    <property type="match status" value="1"/>
</dbReference>
<dbReference type="KEGG" id="fcy:FRACYDRAFT_178921"/>
<sequence>MVKIPIATAITSRPSLSGFDGVDFDITGILGILASMVVLHSEFVLKTTGCGLPAGPFGLVGAIEGISYLGVVATTATAIVAATSGSKDNNDNDNDNNIGLLRRLAISLSVSGIIFGIFVLVLQIFDYGYIPNAVPMEGGMCE</sequence>
<dbReference type="PANTHER" id="PTHR37231">
    <property type="entry name" value="EXPRESSED PROTEIN"/>
    <property type="match status" value="1"/>
</dbReference>
<dbReference type="AlphaFoldDB" id="A0A1E7FUS1"/>
<feature type="transmembrane region" description="Helical" evidence="1">
    <location>
        <begin position="57"/>
        <end position="84"/>
    </location>
</feature>
<evidence type="ECO:0000256" key="1">
    <source>
        <dbReference type="SAM" id="Phobius"/>
    </source>
</evidence>
<keyword evidence="1" id="KW-0812">Transmembrane</keyword>
<dbReference type="EMBL" id="KV784353">
    <property type="protein sequence ID" value="OEU21899.1"/>
    <property type="molecule type" value="Genomic_DNA"/>
</dbReference>
<dbReference type="InParanoid" id="A0A1E7FUS1"/>
<name>A0A1E7FUS1_9STRA</name>
<dbReference type="Proteomes" id="UP000095751">
    <property type="component" value="Unassembled WGS sequence"/>
</dbReference>
<proteinExistence type="predicted"/>
<keyword evidence="1" id="KW-0472">Membrane</keyword>
<protein>
    <submittedName>
        <fullName evidence="2">Uncharacterized protein</fullName>
    </submittedName>
</protein>
<keyword evidence="1" id="KW-1133">Transmembrane helix</keyword>
<keyword evidence="3" id="KW-1185">Reference proteome</keyword>
<evidence type="ECO:0000313" key="2">
    <source>
        <dbReference type="EMBL" id="OEU21899.1"/>
    </source>
</evidence>